<evidence type="ECO:0000313" key="1">
    <source>
        <dbReference type="EMBL" id="KNZ45525.1"/>
    </source>
</evidence>
<organism evidence="1 2">
    <name type="scientific">Puccinia sorghi</name>
    <dbReference type="NCBI Taxonomy" id="27349"/>
    <lineage>
        <taxon>Eukaryota</taxon>
        <taxon>Fungi</taxon>
        <taxon>Dikarya</taxon>
        <taxon>Basidiomycota</taxon>
        <taxon>Pucciniomycotina</taxon>
        <taxon>Pucciniomycetes</taxon>
        <taxon>Pucciniales</taxon>
        <taxon>Pucciniaceae</taxon>
        <taxon>Puccinia</taxon>
    </lineage>
</organism>
<accession>A0A0L6UCJ6</accession>
<keyword evidence="2" id="KW-1185">Reference proteome</keyword>
<feature type="non-terminal residue" evidence="1">
    <location>
        <position position="1"/>
    </location>
</feature>
<reference evidence="1 2" key="1">
    <citation type="submission" date="2015-08" db="EMBL/GenBank/DDBJ databases">
        <title>Next Generation Sequencing and Analysis of the Genome of Puccinia sorghi L Schw, the Causal Agent of Maize Common Rust.</title>
        <authorList>
            <person name="Rochi L."/>
            <person name="Burguener G."/>
            <person name="Darino M."/>
            <person name="Turjanski A."/>
            <person name="Kreff E."/>
            <person name="Dieguez M.J."/>
            <person name="Sacco F."/>
        </authorList>
    </citation>
    <scope>NUCLEOTIDE SEQUENCE [LARGE SCALE GENOMIC DNA]</scope>
    <source>
        <strain evidence="1 2">RO10H11247</strain>
    </source>
</reference>
<comment type="caution">
    <text evidence="1">The sequence shown here is derived from an EMBL/GenBank/DDBJ whole genome shotgun (WGS) entry which is preliminary data.</text>
</comment>
<evidence type="ECO:0000313" key="2">
    <source>
        <dbReference type="Proteomes" id="UP000037035"/>
    </source>
</evidence>
<dbReference type="AlphaFoldDB" id="A0A0L6UCJ6"/>
<name>A0A0L6UCJ6_9BASI</name>
<dbReference type="EMBL" id="LAVV01013519">
    <property type="protein sequence ID" value="KNZ45525.1"/>
    <property type="molecule type" value="Genomic_DNA"/>
</dbReference>
<dbReference type="Proteomes" id="UP000037035">
    <property type="component" value="Unassembled WGS sequence"/>
</dbReference>
<dbReference type="VEuPathDB" id="FungiDB:VP01_8021g1"/>
<proteinExistence type="predicted"/>
<gene>
    <name evidence="1" type="ORF">VP01_8021g1</name>
</gene>
<dbReference type="OrthoDB" id="2504926at2759"/>
<protein>
    <submittedName>
        <fullName evidence="1">Uncharacterized protein</fullName>
    </submittedName>
</protein>
<sequence>PWCLRDIQFPRSYPQDICNNVVLQLGTFHTLWNISQKRLTNHLGDTLKKAIQKKYFTTMLKHMQKFNDAKLFFCFRQAY</sequence>